<dbReference type="PANTHER" id="PTHR10978">
    <property type="entry name" value="SUCCINATE DEHYDROGENASE CYTOCHROME B560 SUBUNIT"/>
    <property type="match status" value="1"/>
</dbReference>
<keyword evidence="5 8" id="KW-1133">Transmembrane helix</keyword>
<evidence type="ECO:0000256" key="2">
    <source>
        <dbReference type="ARBA" id="ARBA00022617"/>
    </source>
</evidence>
<evidence type="ECO:0000313" key="10">
    <source>
        <dbReference type="Proteomes" id="UP001648503"/>
    </source>
</evidence>
<comment type="caution">
    <text evidence="9">The sequence shown here is derived from an EMBL/GenBank/DDBJ whole genome shotgun (WGS) entry which is preliminary data.</text>
</comment>
<evidence type="ECO:0000256" key="3">
    <source>
        <dbReference type="ARBA" id="ARBA00022692"/>
    </source>
</evidence>
<keyword evidence="2" id="KW-0349">Heme</keyword>
<evidence type="ECO:0000256" key="6">
    <source>
        <dbReference type="ARBA" id="ARBA00023004"/>
    </source>
</evidence>
<comment type="subcellular location">
    <subcellularLocation>
        <location evidence="1">Membrane</location>
        <topology evidence="1">Multi-pass membrane protein</topology>
    </subcellularLocation>
</comment>
<dbReference type="SUPFAM" id="SSF81343">
    <property type="entry name" value="Fumarate reductase respiratory complex transmembrane subunits"/>
    <property type="match status" value="1"/>
</dbReference>
<dbReference type="NCBIfam" id="TIGR02970">
    <property type="entry name" value="succ_dehyd_cytB"/>
    <property type="match status" value="1"/>
</dbReference>
<sequence>MFASRAALLLQPTIARVAASHGLAGASIIRCSSALVLHNTLCAQLRLSSSTSSAGTGPAMAKRLESLGEDANKPTLDIDPFAKSLRLRRPVAPHLTIYQPQITWILSGVFRISSAGLAAGFYGVALAYAAIPISSLEIAALVHSLPPIALILGKFILAAPIAFHLFNGMRHLSWDTGNFLSIKGVYNTGYIVLGLSTVAALFLAFL</sequence>
<keyword evidence="4" id="KW-0479">Metal-binding</keyword>
<keyword evidence="7 8" id="KW-0472">Membrane</keyword>
<dbReference type="EMBL" id="JAFCIX010000204">
    <property type="protein sequence ID" value="KAH6596624.1"/>
    <property type="molecule type" value="Genomic_DNA"/>
</dbReference>
<proteinExistence type="predicted"/>
<dbReference type="Proteomes" id="UP001648503">
    <property type="component" value="Unassembled WGS sequence"/>
</dbReference>
<evidence type="ECO:0000256" key="1">
    <source>
        <dbReference type="ARBA" id="ARBA00004141"/>
    </source>
</evidence>
<dbReference type="Gene3D" id="1.20.1300.10">
    <property type="entry name" value="Fumarate reductase/succinate dehydrogenase, transmembrane subunit"/>
    <property type="match status" value="1"/>
</dbReference>
<dbReference type="PANTHER" id="PTHR10978:SF5">
    <property type="entry name" value="SUCCINATE DEHYDROGENASE CYTOCHROME B560 SUBUNIT, MITOCHONDRIAL"/>
    <property type="match status" value="1"/>
</dbReference>
<evidence type="ECO:0000256" key="5">
    <source>
        <dbReference type="ARBA" id="ARBA00022989"/>
    </source>
</evidence>
<keyword evidence="6" id="KW-0408">Iron</keyword>
<keyword evidence="3 8" id="KW-0812">Transmembrane</keyword>
<feature type="transmembrane region" description="Helical" evidence="8">
    <location>
        <begin position="185"/>
        <end position="205"/>
    </location>
</feature>
<name>A0ABQ8FE05_9FUNG</name>
<reference evidence="9 10" key="1">
    <citation type="submission" date="2021-02" db="EMBL/GenBank/DDBJ databases">
        <title>Variation within the Batrachochytrium salamandrivorans European outbreak.</title>
        <authorList>
            <person name="Kelly M."/>
            <person name="Pasmans F."/>
            <person name="Shea T.P."/>
            <person name="Munoz J.F."/>
            <person name="Carranza S."/>
            <person name="Cuomo C.A."/>
            <person name="Martel A."/>
        </authorList>
    </citation>
    <scope>NUCLEOTIDE SEQUENCE [LARGE SCALE GENOMIC DNA]</scope>
    <source>
        <strain evidence="9 10">AMFP18/2</strain>
    </source>
</reference>
<feature type="transmembrane region" description="Helical" evidence="8">
    <location>
        <begin position="104"/>
        <end position="131"/>
    </location>
</feature>
<evidence type="ECO:0000256" key="8">
    <source>
        <dbReference type="SAM" id="Phobius"/>
    </source>
</evidence>
<dbReference type="Pfam" id="PF01127">
    <property type="entry name" value="Sdh_cyt"/>
    <property type="match status" value="1"/>
</dbReference>
<evidence type="ECO:0008006" key="11">
    <source>
        <dbReference type="Google" id="ProtNLM"/>
    </source>
</evidence>
<dbReference type="PROSITE" id="PS01001">
    <property type="entry name" value="SDH_CYT_2"/>
    <property type="match status" value="1"/>
</dbReference>
<protein>
    <recommendedName>
        <fullName evidence="11">Succinate dehydrogenase, cytochrome b556 subunit</fullName>
    </recommendedName>
</protein>
<dbReference type="InterPro" id="IPR034804">
    <property type="entry name" value="SQR/QFR_C/D"/>
</dbReference>
<evidence type="ECO:0000256" key="4">
    <source>
        <dbReference type="ARBA" id="ARBA00022723"/>
    </source>
</evidence>
<dbReference type="CDD" id="cd03499">
    <property type="entry name" value="SQR_TypeC_SdhC"/>
    <property type="match status" value="1"/>
</dbReference>
<keyword evidence="10" id="KW-1185">Reference proteome</keyword>
<dbReference type="InterPro" id="IPR018495">
    <property type="entry name" value="Succ_DH_cyt_bsu_CS"/>
</dbReference>
<organism evidence="9 10">
    <name type="scientific">Batrachochytrium salamandrivorans</name>
    <dbReference type="NCBI Taxonomy" id="1357716"/>
    <lineage>
        <taxon>Eukaryota</taxon>
        <taxon>Fungi</taxon>
        <taxon>Fungi incertae sedis</taxon>
        <taxon>Chytridiomycota</taxon>
        <taxon>Chytridiomycota incertae sedis</taxon>
        <taxon>Chytridiomycetes</taxon>
        <taxon>Rhizophydiales</taxon>
        <taxon>Rhizophydiales incertae sedis</taxon>
        <taxon>Batrachochytrium</taxon>
    </lineage>
</organism>
<dbReference type="InterPro" id="IPR014314">
    <property type="entry name" value="Succ_DH_cytb556"/>
</dbReference>
<evidence type="ECO:0000256" key="7">
    <source>
        <dbReference type="ARBA" id="ARBA00023136"/>
    </source>
</evidence>
<accession>A0ABQ8FE05</accession>
<evidence type="ECO:0000313" key="9">
    <source>
        <dbReference type="EMBL" id="KAH6596624.1"/>
    </source>
</evidence>
<dbReference type="InterPro" id="IPR000701">
    <property type="entry name" value="SuccDH_FuR_B_TM-su"/>
</dbReference>
<feature type="transmembrane region" description="Helical" evidence="8">
    <location>
        <begin position="138"/>
        <end position="165"/>
    </location>
</feature>
<gene>
    <name evidence="9" type="ORF">BASA50_004955</name>
</gene>